<dbReference type="InParanoid" id="I1CTM0"/>
<dbReference type="VEuPathDB" id="FungiDB:RO3G_16511"/>
<dbReference type="RefSeq" id="XP_067527196.1">
    <property type="nucleotide sequence ID" value="XM_067671095.1"/>
</dbReference>
<evidence type="ECO:0000313" key="1">
    <source>
        <dbReference type="EMBL" id="EIE91800.1"/>
    </source>
</evidence>
<organism evidence="1 2">
    <name type="scientific">Rhizopus delemar (strain RA 99-880 / ATCC MYA-4621 / FGSC 9543 / NRRL 43880)</name>
    <name type="common">Mucormycosis agent</name>
    <name type="synonym">Rhizopus arrhizus var. delemar</name>
    <dbReference type="NCBI Taxonomy" id="246409"/>
    <lineage>
        <taxon>Eukaryota</taxon>
        <taxon>Fungi</taxon>
        <taxon>Fungi incertae sedis</taxon>
        <taxon>Mucoromycota</taxon>
        <taxon>Mucoromycotina</taxon>
        <taxon>Mucoromycetes</taxon>
        <taxon>Mucorales</taxon>
        <taxon>Mucorineae</taxon>
        <taxon>Rhizopodaceae</taxon>
        <taxon>Rhizopus</taxon>
    </lineage>
</organism>
<evidence type="ECO:0000313" key="2">
    <source>
        <dbReference type="Proteomes" id="UP000009138"/>
    </source>
</evidence>
<accession>I1CTM0</accession>
<protein>
    <submittedName>
        <fullName evidence="1">Uncharacterized protein</fullName>
    </submittedName>
</protein>
<keyword evidence="2" id="KW-1185">Reference proteome</keyword>
<sequence length="51" mass="5940">MLKRICQRAKTLVGIISLVYRDTSWRDSNRDPIIYHTSANLSDISMHVNCF</sequence>
<dbReference type="EMBL" id="CH476751">
    <property type="protein sequence ID" value="EIE91800.1"/>
    <property type="molecule type" value="Genomic_DNA"/>
</dbReference>
<name>I1CTM0_RHIO9</name>
<dbReference type="Proteomes" id="UP000009138">
    <property type="component" value="Unassembled WGS sequence"/>
</dbReference>
<gene>
    <name evidence="1" type="ORF">RO3G_16511</name>
</gene>
<dbReference type="GeneID" id="93623476"/>
<reference evidence="1 2" key="1">
    <citation type="journal article" date="2009" name="PLoS Genet.">
        <title>Genomic analysis of the basal lineage fungus Rhizopus oryzae reveals a whole-genome duplication.</title>
        <authorList>
            <person name="Ma L.-J."/>
            <person name="Ibrahim A.S."/>
            <person name="Skory C."/>
            <person name="Grabherr M.G."/>
            <person name="Burger G."/>
            <person name="Butler M."/>
            <person name="Elias M."/>
            <person name="Idnurm A."/>
            <person name="Lang B.F."/>
            <person name="Sone T."/>
            <person name="Abe A."/>
            <person name="Calvo S.E."/>
            <person name="Corrochano L.M."/>
            <person name="Engels R."/>
            <person name="Fu J."/>
            <person name="Hansberg W."/>
            <person name="Kim J.-M."/>
            <person name="Kodira C.D."/>
            <person name="Koehrsen M.J."/>
            <person name="Liu B."/>
            <person name="Miranda-Saavedra D."/>
            <person name="O'Leary S."/>
            <person name="Ortiz-Castellanos L."/>
            <person name="Poulter R."/>
            <person name="Rodriguez-Romero J."/>
            <person name="Ruiz-Herrera J."/>
            <person name="Shen Y.-Q."/>
            <person name="Zeng Q."/>
            <person name="Galagan J."/>
            <person name="Birren B.W."/>
            <person name="Cuomo C.A."/>
            <person name="Wickes B.L."/>
        </authorList>
    </citation>
    <scope>NUCLEOTIDE SEQUENCE [LARGE SCALE GENOMIC DNA]</scope>
    <source>
        <strain evidence="2">RA 99-880 / ATCC MYA-4621 / FGSC 9543 / NRRL 43880</strain>
    </source>
</reference>
<proteinExistence type="predicted"/>
<dbReference type="AlphaFoldDB" id="I1CTM0"/>